<keyword evidence="3" id="KW-1185">Reference proteome</keyword>
<feature type="compositionally biased region" description="Polar residues" evidence="1">
    <location>
        <begin position="853"/>
        <end position="865"/>
    </location>
</feature>
<feature type="compositionally biased region" description="Polar residues" evidence="1">
    <location>
        <begin position="192"/>
        <end position="237"/>
    </location>
</feature>
<feature type="compositionally biased region" description="Low complexity" evidence="1">
    <location>
        <begin position="291"/>
        <end position="323"/>
    </location>
</feature>
<dbReference type="Proteomes" id="UP000398389">
    <property type="component" value="Unassembled WGS sequence"/>
</dbReference>
<feature type="compositionally biased region" description="Polar residues" evidence="1">
    <location>
        <begin position="262"/>
        <end position="278"/>
    </location>
</feature>
<feature type="compositionally biased region" description="Polar residues" evidence="1">
    <location>
        <begin position="689"/>
        <end position="710"/>
    </location>
</feature>
<evidence type="ECO:0000313" key="3">
    <source>
        <dbReference type="Proteomes" id="UP000398389"/>
    </source>
</evidence>
<feature type="region of interest" description="Disordered" evidence="1">
    <location>
        <begin position="1046"/>
        <end position="1069"/>
    </location>
</feature>
<feature type="compositionally biased region" description="Low complexity" evidence="1">
    <location>
        <begin position="514"/>
        <end position="532"/>
    </location>
</feature>
<name>A0A5E8C029_9ASCO</name>
<feature type="compositionally biased region" description="Basic residues" evidence="1">
    <location>
        <begin position="364"/>
        <end position="375"/>
    </location>
</feature>
<feature type="compositionally biased region" description="Low complexity" evidence="1">
    <location>
        <begin position="431"/>
        <end position="443"/>
    </location>
</feature>
<feature type="compositionally biased region" description="Low complexity" evidence="1">
    <location>
        <begin position="61"/>
        <end position="71"/>
    </location>
</feature>
<feature type="region of interest" description="Disordered" evidence="1">
    <location>
        <begin position="1"/>
        <end position="542"/>
    </location>
</feature>
<feature type="compositionally biased region" description="Low complexity" evidence="1">
    <location>
        <begin position="119"/>
        <end position="149"/>
    </location>
</feature>
<dbReference type="GeneID" id="43584325"/>
<accession>A0A5E8C029</accession>
<feature type="compositionally biased region" description="Polar residues" evidence="1">
    <location>
        <begin position="465"/>
        <end position="483"/>
    </location>
</feature>
<sequence>MRHSLRSPVYYVDRDENAVQSSNQANAAGDSSSMRNVGNSSSGTPLKPRMSPVKGPRPINAATAAAAAAAASGTQTFKQQQQQQNPISSVVSLGSSTSVPTSASKRSMQSSAMVSAGVAPSSTPQIQQTQPTTAASVPPSSSSRQQKPPFLTPQSLLPPPISSNTQTTTDSSSSFSSPSPSPSNPNYLPVNMSISSNLGSNNVSSASLATSTVGSLNTARSHDSSSAQQSPMVQTPELNPPAQQQSPAPQSPVHQYPVHQSPVHQSPVLQPTTQPSSIQQFPPTLQPPQQQPFQQRSPTLQSPAQFSPSLQSPTQLSPVQLSSTGPGSPVHPGSPLLSQGSTVGADGPDTLHQTQPQQQTPHQNHIKRKQVKRKPISNTVLPPPTLSPVDNNNNLTVNTSTNHDANESGGSIHSNSSGGGLQLPSDRSRSRTPSPSRDSQTSSGRQWEPFKMGSYDEPQKEAMHETQQQSTRQNLEPMQTSLPQDIGGDPYASQGGYGAEPNHGLHVTPPQTFSSSSVESSQQQQQQQQQQQKASKRASVLYLDTKSSIPNFSTPRAYRHSIQIPAQGGGNGGFYDSLNAKYSEQPQQQNHQNPQQFNQQQQQQPHQPHQPHQSHQSHQQQQQPNQHFNQQNQQNKYNQQQQFNQQNQKNQKNQQFNQQFNQQQFNRSPNQQFNQQQQQQPQQYNQPQSPTSFIQNSYGQVTSPQLSYGSEHTHRNSVATGMPDSQEAGFGPSSSRKWKYHIQKNFKDLYLTTNPDTKYYLAPRAPSYYVEITEDVTFNNATGQFAFTLMLVNAVKGMCEVMVTRRFRENTDDDFFEIVVYRDANEPSDRHDEFDFSGMPQAHHEISGGSSGDGETNLQNLKSVDLGNNNGGGPVCVESWRCNAMPVVGADAGSLLESRSRSNSVVMGENGGGFGGSRTAIRQYTLLDQRGRRWVVGNRADHMDINSLGVEEEAEEQEAELIPIDGSGSGSNGGFSGFGSGGGQTMAFFRRSTRVYFFAPGSGGPETDKIMAVLQRRKQVHKQLAKDLGKLAIKTGHTISEKIEGVLDGANNNNNNNGGTGGGGESTSHKAFLRNKLSGLSSRLSGHGQSNSVSTTGNYSNQTYAGSQNVVSSSSQPRPTPGIMFNDAAPNPLNVADDESQDKFGWLTVFESAKHRAGMWSVVVASTLAVAYAQRTDRKERSLQQRMRNIGRKYRDARLQVHYGQGHRYTRSSV</sequence>
<feature type="compositionally biased region" description="Low complexity" evidence="1">
    <location>
        <begin position="1081"/>
        <end position="1090"/>
    </location>
</feature>
<feature type="compositionally biased region" description="Low complexity" evidence="1">
    <location>
        <begin position="240"/>
        <end position="252"/>
    </location>
</feature>
<feature type="compositionally biased region" description="Low complexity" evidence="1">
    <location>
        <begin position="352"/>
        <end position="363"/>
    </location>
</feature>
<feature type="compositionally biased region" description="Low complexity" evidence="1">
    <location>
        <begin position="391"/>
        <end position="416"/>
    </location>
</feature>
<gene>
    <name evidence="2" type="ORF">SAPINGB_P005511</name>
</gene>
<protein>
    <submittedName>
        <fullName evidence="2">Uncharacterized protein</fullName>
    </submittedName>
</protein>
<evidence type="ECO:0000313" key="2">
    <source>
        <dbReference type="EMBL" id="VVT57054.1"/>
    </source>
</evidence>
<feature type="compositionally biased region" description="Low complexity" evidence="1">
    <location>
        <begin position="585"/>
        <end position="688"/>
    </location>
</feature>
<dbReference type="EMBL" id="CABVLU010000004">
    <property type="protein sequence ID" value="VVT57054.1"/>
    <property type="molecule type" value="Genomic_DNA"/>
</dbReference>
<proteinExistence type="predicted"/>
<dbReference type="AlphaFoldDB" id="A0A5E8C029"/>
<feature type="compositionally biased region" description="Polar residues" evidence="1">
    <location>
        <begin position="1091"/>
        <end position="1117"/>
    </location>
</feature>
<evidence type="ECO:0000256" key="1">
    <source>
        <dbReference type="SAM" id="MobiDB-lite"/>
    </source>
</evidence>
<feature type="region of interest" description="Disordered" evidence="1">
    <location>
        <begin position="584"/>
        <end position="735"/>
    </location>
</feature>
<dbReference type="OrthoDB" id="4087488at2759"/>
<feature type="region of interest" description="Disordered" evidence="1">
    <location>
        <begin position="843"/>
        <end position="865"/>
    </location>
</feature>
<feature type="compositionally biased region" description="Low complexity" evidence="1">
    <location>
        <begin position="79"/>
        <end position="107"/>
    </location>
</feature>
<reference evidence="2 3" key="1">
    <citation type="submission" date="2019-09" db="EMBL/GenBank/DDBJ databases">
        <authorList>
            <person name="Brejova B."/>
        </authorList>
    </citation>
    <scope>NUCLEOTIDE SEQUENCE [LARGE SCALE GENOMIC DNA]</scope>
</reference>
<feature type="compositionally biased region" description="Low complexity" evidence="1">
    <location>
        <begin position="18"/>
        <end position="43"/>
    </location>
</feature>
<feature type="region of interest" description="Disordered" evidence="1">
    <location>
        <begin position="1081"/>
        <end position="1137"/>
    </location>
</feature>
<dbReference type="RefSeq" id="XP_031856116.1">
    <property type="nucleotide sequence ID" value="XM_032000225.1"/>
</dbReference>
<organism evidence="2 3">
    <name type="scientific">Magnusiomyces paraingens</name>
    <dbReference type="NCBI Taxonomy" id="2606893"/>
    <lineage>
        <taxon>Eukaryota</taxon>
        <taxon>Fungi</taxon>
        <taxon>Dikarya</taxon>
        <taxon>Ascomycota</taxon>
        <taxon>Saccharomycotina</taxon>
        <taxon>Dipodascomycetes</taxon>
        <taxon>Dipodascales</taxon>
        <taxon>Dipodascaceae</taxon>
        <taxon>Magnusiomyces</taxon>
    </lineage>
</organism>
<feature type="compositionally biased region" description="Low complexity" evidence="1">
    <location>
        <begin position="162"/>
        <end position="178"/>
    </location>
</feature>